<dbReference type="EMBL" id="QGGH01000015">
    <property type="protein sequence ID" value="PWJ87655.1"/>
    <property type="molecule type" value="Genomic_DNA"/>
</dbReference>
<comment type="caution">
    <text evidence="1">The sequence shown here is derived from an EMBL/GenBank/DDBJ whole genome shotgun (WGS) entry which is preliminary data.</text>
</comment>
<name>A0A8E3B279_RHILI</name>
<dbReference type="AlphaFoldDB" id="A0A8E3B279"/>
<sequence>MTQRLLIIGGGIQGMMSASAAAQSGARSELIVTEHALGPMGASLNSAGENLPHGRRNRTRSLTRKCPVALVAMAALAVSGGLPPVAMRVVAGPGEVIDRDQLREPEDPAWPRMGSLAPNLCGQYSFLEHRWTRCQRRASLIARPERELVAKIFAAHDLRCVRLHERSSYRAVAPSTACSAVTTMQTYRIDRSLRAWAISPLRRDNKALQSTRSGTHFASPSACRGVSSPWAHTLTAPDCL</sequence>
<dbReference type="Proteomes" id="UP000245631">
    <property type="component" value="Unassembled WGS sequence"/>
</dbReference>
<reference evidence="1 2" key="1">
    <citation type="submission" date="2018-05" db="EMBL/GenBank/DDBJ databases">
        <title>Genomic Encyclopedia of Type Strains, Phase IV (KMG-IV): sequencing the most valuable type-strain genomes for metagenomic binning, comparative biology and taxonomic classification.</title>
        <authorList>
            <person name="Goeker M."/>
        </authorList>
    </citation>
    <scope>NUCLEOTIDE SEQUENCE [LARGE SCALE GENOMIC DNA]</scope>
    <source>
        <strain evidence="1 2">DSM 2626</strain>
    </source>
</reference>
<accession>A0A8E3B279</accession>
<dbReference type="SUPFAM" id="SSF51905">
    <property type="entry name" value="FAD/NAD(P)-binding domain"/>
    <property type="match status" value="1"/>
</dbReference>
<proteinExistence type="predicted"/>
<organism evidence="1 2">
    <name type="scientific">Rhizobium loti</name>
    <name type="common">Mesorhizobium loti</name>
    <dbReference type="NCBI Taxonomy" id="381"/>
    <lineage>
        <taxon>Bacteria</taxon>
        <taxon>Pseudomonadati</taxon>
        <taxon>Pseudomonadota</taxon>
        <taxon>Alphaproteobacteria</taxon>
        <taxon>Hyphomicrobiales</taxon>
        <taxon>Phyllobacteriaceae</taxon>
        <taxon>Mesorhizobium</taxon>
    </lineage>
</organism>
<protein>
    <submittedName>
        <fullName evidence="1">Uncharacterized protein</fullName>
    </submittedName>
</protein>
<dbReference type="InterPro" id="IPR036188">
    <property type="entry name" value="FAD/NAD-bd_sf"/>
</dbReference>
<gene>
    <name evidence="1" type="ORF">C8D77_11594</name>
</gene>
<evidence type="ECO:0000313" key="2">
    <source>
        <dbReference type="Proteomes" id="UP000245631"/>
    </source>
</evidence>
<evidence type="ECO:0000313" key="1">
    <source>
        <dbReference type="EMBL" id="PWJ87655.1"/>
    </source>
</evidence>